<proteinExistence type="predicted"/>
<dbReference type="OrthoDB" id="2445616at2759"/>
<accession>A0A9P7XV17</accession>
<evidence type="ECO:0000313" key="1">
    <source>
        <dbReference type="EMBL" id="KAG9067117.1"/>
    </source>
</evidence>
<dbReference type="EMBL" id="JAHRHY010000008">
    <property type="protein sequence ID" value="KAG9067117.1"/>
    <property type="molecule type" value="Genomic_DNA"/>
</dbReference>
<reference evidence="1" key="1">
    <citation type="submission" date="2021-06" db="EMBL/GenBank/DDBJ databases">
        <title>Genome Sequence of Mortierella hyaline Strain SCG-10, a Cold-Adapted, Nitrate-Reducing Fungus Isolated from Soil in Minnesota, USA.</title>
        <authorList>
            <person name="Aldossari N."/>
        </authorList>
    </citation>
    <scope>NUCLEOTIDE SEQUENCE</scope>
    <source>
        <strain evidence="1">SCG-10</strain>
    </source>
</reference>
<organism evidence="1 2">
    <name type="scientific">Linnemannia hyalina</name>
    <dbReference type="NCBI Taxonomy" id="64524"/>
    <lineage>
        <taxon>Eukaryota</taxon>
        <taxon>Fungi</taxon>
        <taxon>Fungi incertae sedis</taxon>
        <taxon>Mucoromycota</taxon>
        <taxon>Mortierellomycotina</taxon>
        <taxon>Mortierellomycetes</taxon>
        <taxon>Mortierellales</taxon>
        <taxon>Mortierellaceae</taxon>
        <taxon>Linnemannia</taxon>
    </lineage>
</organism>
<protein>
    <submittedName>
        <fullName evidence="1">Uncharacterized protein</fullName>
    </submittedName>
</protein>
<dbReference type="AlphaFoldDB" id="A0A9P7XV17"/>
<comment type="caution">
    <text evidence="1">The sequence shown here is derived from an EMBL/GenBank/DDBJ whole genome shotgun (WGS) entry which is preliminary data.</text>
</comment>
<sequence>MKLRSLLSAATIQSEHAKNTRTIEKIPHGSILEQEGIKRARAVTPSQLQTDFNWNVATWETLRKKHKLEDKRSGPNRREYAPPYQLESIELSISTQLYTIFCVDGEDVLLFCESTETLADALKASNKGQQSTDIIFHALPGDGQEKVLSYFGGSRLNIPSYTGLLDFIKAVPPSAKVTRLTDPSDTLATMVPNTNSTLRRRPP</sequence>
<dbReference type="Proteomes" id="UP000707451">
    <property type="component" value="Unassembled WGS sequence"/>
</dbReference>
<gene>
    <name evidence="1" type="ORF">KI688_011898</name>
</gene>
<name>A0A9P7XV17_9FUNG</name>
<evidence type="ECO:0000313" key="2">
    <source>
        <dbReference type="Proteomes" id="UP000707451"/>
    </source>
</evidence>
<keyword evidence="2" id="KW-1185">Reference proteome</keyword>